<dbReference type="PRINTS" id="PR00160">
    <property type="entry name" value="GLUTAREDOXIN"/>
</dbReference>
<dbReference type="GO" id="GO:0034599">
    <property type="term" value="P:cellular response to oxidative stress"/>
    <property type="evidence" value="ECO:0007669"/>
    <property type="project" value="TreeGrafter"/>
</dbReference>
<sequence>MVSLYECAEKGPNQGDSPKPYPSVHLIMPSQRRVKVFALLAALAVLSFIYLSSAGSSTRSSAFYTSTSSALNAKHQEALDLENHQKIQEVHEAAEKQKEAANIRDPDLAAVPGQKVGKDQKPFAVDVEKAAEKAQEVADTVKEGAKDAVHGIVDAGEKSVAGRKIIKGEKGLKDDGVAKVGNTGAKPTQAADADDESEEEHKVETELNAILKKSPIIIFSKSYCPYSKKAKAILLEQYNIVPAPYVEELDLHPLGPQLQAALLKTTGRRTVPNVLINGKSIGGGDDIASLHEDDKLVAQIKELGGKRIMEVTKAPPKAAVNFRS</sequence>
<evidence type="ECO:0000256" key="2">
    <source>
        <dbReference type="SAM" id="MobiDB-lite"/>
    </source>
</evidence>
<organism evidence="5 6">
    <name type="scientific">Aureobasidium pullulans</name>
    <name type="common">Black yeast</name>
    <name type="synonym">Pullularia pullulans</name>
    <dbReference type="NCBI Taxonomy" id="5580"/>
    <lineage>
        <taxon>Eukaryota</taxon>
        <taxon>Fungi</taxon>
        <taxon>Dikarya</taxon>
        <taxon>Ascomycota</taxon>
        <taxon>Pezizomycotina</taxon>
        <taxon>Dothideomycetes</taxon>
        <taxon>Dothideomycetidae</taxon>
        <taxon>Dothideales</taxon>
        <taxon>Saccotheciaceae</taxon>
        <taxon>Aureobasidium</taxon>
    </lineage>
</organism>
<comment type="similarity">
    <text evidence="1">Belongs to the glutaredoxin family. Monothiol subfamily.</text>
</comment>
<feature type="domain" description="Glutaredoxin" evidence="4">
    <location>
        <begin position="216"/>
        <end position="281"/>
    </location>
</feature>
<dbReference type="AlphaFoldDB" id="A0A4S8US41"/>
<dbReference type="InterPro" id="IPR036249">
    <property type="entry name" value="Thioredoxin-like_sf"/>
</dbReference>
<comment type="caution">
    <text evidence="5">The sequence shown here is derived from an EMBL/GenBank/DDBJ whole genome shotgun (WGS) entry which is preliminary data.</text>
</comment>
<accession>A0A4S8US41</accession>
<dbReference type="Pfam" id="PF00462">
    <property type="entry name" value="Glutaredoxin"/>
    <property type="match status" value="1"/>
</dbReference>
<evidence type="ECO:0000313" key="5">
    <source>
        <dbReference type="EMBL" id="THW91776.1"/>
    </source>
</evidence>
<keyword evidence="3" id="KW-0472">Membrane</keyword>
<feature type="transmembrane region" description="Helical" evidence="3">
    <location>
        <begin position="36"/>
        <end position="53"/>
    </location>
</feature>
<dbReference type="PANTHER" id="PTHR45694:SF5">
    <property type="entry name" value="GLUTAREDOXIN 2"/>
    <property type="match status" value="1"/>
</dbReference>
<dbReference type="GO" id="GO:0000324">
    <property type="term" value="C:fungal-type vacuole"/>
    <property type="evidence" value="ECO:0007669"/>
    <property type="project" value="TreeGrafter"/>
</dbReference>
<keyword evidence="3" id="KW-0812">Transmembrane</keyword>
<dbReference type="SUPFAM" id="SSF52833">
    <property type="entry name" value="Thioredoxin-like"/>
    <property type="match status" value="1"/>
</dbReference>
<dbReference type="CDD" id="cd03419">
    <property type="entry name" value="GRX_GRXh_1_2_like"/>
    <property type="match status" value="1"/>
</dbReference>
<dbReference type="EMBL" id="QZAR01000045">
    <property type="protein sequence ID" value="THW91776.1"/>
    <property type="molecule type" value="Genomic_DNA"/>
</dbReference>
<evidence type="ECO:0000313" key="6">
    <source>
        <dbReference type="Proteomes" id="UP000304928"/>
    </source>
</evidence>
<dbReference type="GO" id="GO:0005796">
    <property type="term" value="C:Golgi lumen"/>
    <property type="evidence" value="ECO:0007669"/>
    <property type="project" value="TreeGrafter"/>
</dbReference>
<dbReference type="FunFam" id="3.40.30.10:FF:000093">
    <property type="entry name" value="Glutaredoxin 2"/>
    <property type="match status" value="1"/>
</dbReference>
<dbReference type="GO" id="GO:0005801">
    <property type="term" value="C:cis-Golgi network"/>
    <property type="evidence" value="ECO:0007669"/>
    <property type="project" value="UniProtKB-ARBA"/>
</dbReference>
<gene>
    <name evidence="5" type="ORF">D6D15_03633</name>
</gene>
<evidence type="ECO:0000256" key="1">
    <source>
        <dbReference type="ARBA" id="ARBA00009630"/>
    </source>
</evidence>
<dbReference type="InterPro" id="IPR002109">
    <property type="entry name" value="Glutaredoxin"/>
</dbReference>
<keyword evidence="3" id="KW-1133">Transmembrane helix</keyword>
<dbReference type="InterPro" id="IPR011899">
    <property type="entry name" value="Glutaredoxin_euk/vir"/>
</dbReference>
<dbReference type="NCBIfam" id="TIGR02180">
    <property type="entry name" value="GRX_euk"/>
    <property type="match status" value="1"/>
</dbReference>
<protein>
    <submittedName>
        <fullName evidence="5">Glutaredoxin</fullName>
    </submittedName>
</protein>
<dbReference type="Gene3D" id="3.40.30.10">
    <property type="entry name" value="Glutaredoxin"/>
    <property type="match status" value="1"/>
</dbReference>
<proteinExistence type="inferred from homology"/>
<dbReference type="Proteomes" id="UP000304928">
    <property type="component" value="Unassembled WGS sequence"/>
</dbReference>
<evidence type="ECO:0000256" key="3">
    <source>
        <dbReference type="SAM" id="Phobius"/>
    </source>
</evidence>
<reference evidence="5 6" key="1">
    <citation type="submission" date="2018-10" db="EMBL/GenBank/DDBJ databases">
        <title>Fifty Aureobasidium pullulans genomes reveal a recombining polyextremotolerant generalist.</title>
        <authorList>
            <person name="Gostincar C."/>
            <person name="Turk M."/>
            <person name="Zajc J."/>
            <person name="Gunde-Cimerman N."/>
        </authorList>
    </citation>
    <scope>NUCLEOTIDE SEQUENCE [LARGE SCALE GENOMIC DNA]</scope>
    <source>
        <strain evidence="5 6">EXF-10507</strain>
    </source>
</reference>
<dbReference type="PANTHER" id="PTHR45694">
    <property type="entry name" value="GLUTAREDOXIN 2"/>
    <property type="match status" value="1"/>
</dbReference>
<evidence type="ECO:0000259" key="4">
    <source>
        <dbReference type="Pfam" id="PF00462"/>
    </source>
</evidence>
<dbReference type="GO" id="GO:0004362">
    <property type="term" value="F:glutathione-disulfide reductase (NADPH) activity"/>
    <property type="evidence" value="ECO:0007669"/>
    <property type="project" value="UniProtKB-ARBA"/>
</dbReference>
<dbReference type="InterPro" id="IPR014025">
    <property type="entry name" value="Glutaredoxin_subgr"/>
</dbReference>
<name>A0A4S8US41_AURPU</name>
<feature type="region of interest" description="Disordered" evidence="2">
    <location>
        <begin position="177"/>
        <end position="201"/>
    </location>
</feature>
<dbReference type="PROSITE" id="PS51354">
    <property type="entry name" value="GLUTAREDOXIN_2"/>
    <property type="match status" value="1"/>
</dbReference>